<reference evidence="2" key="3">
    <citation type="submission" date="2023-02" db="EMBL/GenBank/DDBJ databases">
        <authorList>
            <person name="Sun Q."/>
            <person name="Mori K."/>
        </authorList>
    </citation>
    <scope>NUCLEOTIDE SEQUENCE</scope>
    <source>
        <strain evidence="2">NBRC 113072</strain>
    </source>
</reference>
<dbReference type="EMBL" id="BSUO01000001">
    <property type="protein sequence ID" value="GMA42370.1"/>
    <property type="molecule type" value="Genomic_DNA"/>
</dbReference>
<sequence length="113" mass="12157">MTFYDRGVPRPPLPDLILSGLALALTALLGLNEAERGLTWDGVLYVLLHLGLAATLALRTTRRRGSFVATYVLLAAMALLVWFAPVNHGVSPVILCAPAALYKVARHDPPAWG</sequence>
<feature type="transmembrane region" description="Helical" evidence="1">
    <location>
        <begin position="37"/>
        <end position="58"/>
    </location>
</feature>
<reference evidence="2" key="1">
    <citation type="journal article" date="2014" name="Int. J. Syst. Evol. Microbiol.">
        <title>Complete genome of a new Firmicutes species belonging to the dominant human colonic microbiota ('Ruminococcus bicirculans') reveals two chromosomes and a selective capacity to utilize plant glucans.</title>
        <authorList>
            <consortium name="NISC Comparative Sequencing Program"/>
            <person name="Wegmann U."/>
            <person name="Louis P."/>
            <person name="Goesmann A."/>
            <person name="Henrissat B."/>
            <person name="Duncan S.H."/>
            <person name="Flint H.J."/>
        </authorList>
    </citation>
    <scope>NUCLEOTIDE SEQUENCE</scope>
    <source>
        <strain evidence="2">NBRC 113072</strain>
    </source>
</reference>
<evidence type="ECO:0000313" key="2">
    <source>
        <dbReference type="EMBL" id="GMA37987.1"/>
    </source>
</evidence>
<keyword evidence="1" id="KW-0812">Transmembrane</keyword>
<keyword evidence="5" id="KW-1185">Reference proteome</keyword>
<feature type="transmembrane region" description="Helical" evidence="1">
    <location>
        <begin position="12"/>
        <end position="31"/>
    </location>
</feature>
<dbReference type="EMBL" id="BSUO01000001">
    <property type="protein sequence ID" value="GMA37987.1"/>
    <property type="molecule type" value="Genomic_DNA"/>
</dbReference>
<gene>
    <name evidence="2" type="ORF">GCM10025883_00320</name>
    <name evidence="3" type="ORF">GCM10025883_44150</name>
    <name evidence="4" type="ORF">GCM10025883_45640</name>
</gene>
<protein>
    <submittedName>
        <fullName evidence="2">Uncharacterized protein</fullName>
    </submittedName>
</protein>
<evidence type="ECO:0000313" key="4">
    <source>
        <dbReference type="EMBL" id="GMA42519.1"/>
    </source>
</evidence>
<evidence type="ECO:0000313" key="5">
    <source>
        <dbReference type="Proteomes" id="UP001157126"/>
    </source>
</evidence>
<reference evidence="5" key="2">
    <citation type="journal article" date="2019" name="Int. J. Syst. Evol. Microbiol.">
        <title>The Global Catalogue of Microorganisms (GCM) 10K type strain sequencing project: providing services to taxonomists for standard genome sequencing and annotation.</title>
        <authorList>
            <consortium name="The Broad Institute Genomics Platform"/>
            <consortium name="The Broad Institute Genome Sequencing Center for Infectious Disease"/>
            <person name="Wu L."/>
            <person name="Ma J."/>
        </authorList>
    </citation>
    <scope>NUCLEOTIDE SEQUENCE [LARGE SCALE GENOMIC DNA]</scope>
    <source>
        <strain evidence="5">NBRC 113072</strain>
    </source>
</reference>
<name>A0ABQ6IMJ8_9MICO</name>
<dbReference type="Proteomes" id="UP001157126">
    <property type="component" value="Unassembled WGS sequence"/>
</dbReference>
<comment type="caution">
    <text evidence="2">The sequence shown here is derived from an EMBL/GenBank/DDBJ whole genome shotgun (WGS) entry which is preliminary data.</text>
</comment>
<proteinExistence type="predicted"/>
<dbReference type="EMBL" id="BSUO01000003">
    <property type="protein sequence ID" value="GMA42519.1"/>
    <property type="molecule type" value="Genomic_DNA"/>
</dbReference>
<accession>A0ABQ6IMJ8</accession>
<keyword evidence="1" id="KW-0472">Membrane</keyword>
<evidence type="ECO:0000313" key="3">
    <source>
        <dbReference type="EMBL" id="GMA42370.1"/>
    </source>
</evidence>
<evidence type="ECO:0000256" key="1">
    <source>
        <dbReference type="SAM" id="Phobius"/>
    </source>
</evidence>
<keyword evidence="1" id="KW-1133">Transmembrane helix</keyword>
<organism evidence="2 5">
    <name type="scientific">Mobilicoccus caccae</name>
    <dbReference type="NCBI Taxonomy" id="1859295"/>
    <lineage>
        <taxon>Bacteria</taxon>
        <taxon>Bacillati</taxon>
        <taxon>Actinomycetota</taxon>
        <taxon>Actinomycetes</taxon>
        <taxon>Micrococcales</taxon>
        <taxon>Dermatophilaceae</taxon>
        <taxon>Mobilicoccus</taxon>
    </lineage>
</organism>
<feature type="transmembrane region" description="Helical" evidence="1">
    <location>
        <begin position="65"/>
        <end position="84"/>
    </location>
</feature>